<keyword evidence="2" id="KW-1185">Reference proteome</keyword>
<dbReference type="GO" id="GO:0003677">
    <property type="term" value="F:DNA binding"/>
    <property type="evidence" value="ECO:0007669"/>
    <property type="project" value="InterPro"/>
</dbReference>
<comment type="caution">
    <text evidence="1">The sequence shown here is derived from an EMBL/GenBank/DDBJ whole genome shotgun (WGS) entry which is preliminary data.</text>
</comment>
<name>A0A447CWS8_9BRAD</name>
<protein>
    <recommendedName>
        <fullName evidence="3">DNA primase</fullName>
    </recommendedName>
</protein>
<evidence type="ECO:0000313" key="2">
    <source>
        <dbReference type="Proteomes" id="UP000289200"/>
    </source>
</evidence>
<accession>A0A447CWS8</accession>
<dbReference type="EMBL" id="UWOC01000153">
    <property type="protein sequence ID" value="VCU09740.1"/>
    <property type="molecule type" value="Genomic_DNA"/>
</dbReference>
<dbReference type="GO" id="GO:0006260">
    <property type="term" value="P:DNA replication"/>
    <property type="evidence" value="ECO:0007669"/>
    <property type="project" value="InterPro"/>
</dbReference>
<proteinExistence type="predicted"/>
<dbReference type="AlphaFoldDB" id="A0A447CWS8"/>
<dbReference type="SUPFAM" id="SSF57783">
    <property type="entry name" value="Zinc beta-ribbon"/>
    <property type="match status" value="1"/>
</dbReference>
<dbReference type="RefSeq" id="WP_129609555.1">
    <property type="nucleotide sequence ID" value="NZ_UWOC01000153.1"/>
</dbReference>
<dbReference type="OrthoDB" id="9811157at2"/>
<dbReference type="GO" id="GO:0008270">
    <property type="term" value="F:zinc ion binding"/>
    <property type="evidence" value="ECO:0007669"/>
    <property type="project" value="InterPro"/>
</dbReference>
<dbReference type="Proteomes" id="UP000289200">
    <property type="component" value="Unassembled WGS sequence"/>
</dbReference>
<evidence type="ECO:0008006" key="3">
    <source>
        <dbReference type="Google" id="ProtNLM"/>
    </source>
</evidence>
<evidence type="ECO:0000313" key="1">
    <source>
        <dbReference type="EMBL" id="VCU09740.1"/>
    </source>
</evidence>
<reference evidence="2" key="1">
    <citation type="submission" date="2018-10" db="EMBL/GenBank/DDBJ databases">
        <authorList>
            <person name="Peiro R."/>
            <person name="Begona"/>
            <person name="Cbmso G."/>
            <person name="Lopez M."/>
            <person name="Gonzalez S."/>
            <person name="Sacristan E."/>
            <person name="Castillo E."/>
        </authorList>
    </citation>
    <scope>NUCLEOTIDE SEQUENCE [LARGE SCALE GENOMIC DNA]</scope>
</reference>
<organism evidence="1 2">
    <name type="scientific">Rhodoplanes serenus</name>
    <dbReference type="NCBI Taxonomy" id="200615"/>
    <lineage>
        <taxon>Bacteria</taxon>
        <taxon>Pseudomonadati</taxon>
        <taxon>Pseudomonadota</taxon>
        <taxon>Alphaproteobacteria</taxon>
        <taxon>Hyphomicrobiales</taxon>
        <taxon>Nitrobacteraceae</taxon>
        <taxon>Rhodoplanes</taxon>
    </lineage>
</organism>
<dbReference type="InterPro" id="IPR036977">
    <property type="entry name" value="DNA_primase_Znf_CHC2"/>
</dbReference>
<sequence>MTSSGGGRRIAFAGIAAEARLYADVLVPRWLPDGSRAGDEWVSLNPTRADGRAGSFKVNLATGRWSDFATGDAGADLVALAAYLFGLTQSAAALKIAEMLGRDPYE</sequence>
<dbReference type="Gene3D" id="3.90.580.10">
    <property type="entry name" value="Zinc finger, CHC2-type domain"/>
    <property type="match status" value="1"/>
</dbReference>
<gene>
    <name evidence="1" type="ORF">RHODGE_RHODGE_02909</name>
</gene>